<dbReference type="RefSeq" id="WP_123919429.1">
    <property type="nucleotide sequence ID" value="NZ_RKRA01000001.1"/>
</dbReference>
<dbReference type="InterPro" id="IPR048254">
    <property type="entry name" value="CDP_ALCOHOL_P_TRANSF_CS"/>
</dbReference>
<dbReference type="GO" id="GO:0008654">
    <property type="term" value="P:phospholipid biosynthetic process"/>
    <property type="evidence" value="ECO:0007669"/>
    <property type="project" value="InterPro"/>
</dbReference>
<dbReference type="Proteomes" id="UP000280726">
    <property type="component" value="Unassembled WGS sequence"/>
</dbReference>
<feature type="transmembrane region" description="Helical" evidence="4">
    <location>
        <begin position="48"/>
        <end position="67"/>
    </location>
</feature>
<feature type="transmembrane region" description="Helical" evidence="4">
    <location>
        <begin position="165"/>
        <end position="186"/>
    </location>
</feature>
<name>A0A3N4ZTX4_9MICO</name>
<feature type="transmembrane region" description="Helical" evidence="4">
    <location>
        <begin position="88"/>
        <end position="111"/>
    </location>
</feature>
<accession>A0A3N4ZTX4</accession>
<keyword evidence="4" id="KW-1133">Transmembrane helix</keyword>
<evidence type="ECO:0000313" key="6">
    <source>
        <dbReference type="Proteomes" id="UP000280726"/>
    </source>
</evidence>
<feature type="transmembrane region" description="Helical" evidence="4">
    <location>
        <begin position="21"/>
        <end position="42"/>
    </location>
</feature>
<dbReference type="PROSITE" id="PS00379">
    <property type="entry name" value="CDP_ALCOHOL_P_TRANSF"/>
    <property type="match status" value="1"/>
</dbReference>
<comment type="similarity">
    <text evidence="2">Belongs to the CDP-alcohol phosphatidyltransferase class-I family.</text>
</comment>
<feature type="transmembrane region" description="Helical" evidence="4">
    <location>
        <begin position="117"/>
        <end position="138"/>
    </location>
</feature>
<proteinExistence type="inferred from homology"/>
<dbReference type="GO" id="GO:0016780">
    <property type="term" value="F:phosphotransferase activity, for other substituted phosphate groups"/>
    <property type="evidence" value="ECO:0007669"/>
    <property type="project" value="InterPro"/>
</dbReference>
<sequence length="259" mass="26215">MTIRGRAVEAGHPAAWHLVRTPAALALGLFASLAVPLVLLATGTGGPGALVGPGGYLVGAAVLDRAVRRTNEVAAEPVGLDRAVRGMGAANVVTLVRLVLVTWIASLLPALAAAGEAAATSAVLSLAVLLTGTGALLLDGADGRVARRRGETSASGARFDSETDAALVLVLAVAVAVTGSAGWWVLAIGLMRYGQLAAAAVAPWLRGPVSCATASSPRPRWPPGSGDRSRPRSPARSSASRRWSCSSSSSGRRPSSRPR</sequence>
<evidence type="ECO:0000256" key="2">
    <source>
        <dbReference type="RuleBase" id="RU003750"/>
    </source>
</evidence>
<dbReference type="InterPro" id="IPR000462">
    <property type="entry name" value="CDP-OH_P_trans"/>
</dbReference>
<keyword evidence="4" id="KW-0812">Transmembrane</keyword>
<dbReference type="InterPro" id="IPR043130">
    <property type="entry name" value="CDP-OH_PTrfase_TM_dom"/>
</dbReference>
<keyword evidence="4" id="KW-0472">Membrane</keyword>
<keyword evidence="6" id="KW-1185">Reference proteome</keyword>
<dbReference type="EMBL" id="RKRA01000001">
    <property type="protein sequence ID" value="RPF28888.1"/>
    <property type="molecule type" value="Genomic_DNA"/>
</dbReference>
<dbReference type="OrthoDB" id="9796672at2"/>
<evidence type="ECO:0000256" key="4">
    <source>
        <dbReference type="SAM" id="Phobius"/>
    </source>
</evidence>
<comment type="caution">
    <text evidence="5">The sequence shown here is derived from an EMBL/GenBank/DDBJ whole genome shotgun (WGS) entry which is preliminary data.</text>
</comment>
<gene>
    <name evidence="5" type="ORF">EDD32_3437</name>
</gene>
<dbReference type="GO" id="GO:0016020">
    <property type="term" value="C:membrane"/>
    <property type="evidence" value="ECO:0007669"/>
    <property type="project" value="InterPro"/>
</dbReference>
<dbReference type="AlphaFoldDB" id="A0A3N4ZTX4"/>
<organism evidence="5 6">
    <name type="scientific">Georgenia muralis</name>
    <dbReference type="NCBI Taxonomy" id="154117"/>
    <lineage>
        <taxon>Bacteria</taxon>
        <taxon>Bacillati</taxon>
        <taxon>Actinomycetota</taxon>
        <taxon>Actinomycetes</taxon>
        <taxon>Micrococcales</taxon>
        <taxon>Bogoriellaceae</taxon>
        <taxon>Georgenia</taxon>
    </lineage>
</organism>
<dbReference type="Pfam" id="PF01066">
    <property type="entry name" value="CDP-OH_P_transf"/>
    <property type="match status" value="1"/>
</dbReference>
<dbReference type="Gene3D" id="1.20.120.1760">
    <property type="match status" value="1"/>
</dbReference>
<evidence type="ECO:0000313" key="5">
    <source>
        <dbReference type="EMBL" id="RPF28888.1"/>
    </source>
</evidence>
<keyword evidence="1 2" id="KW-0808">Transferase</keyword>
<feature type="region of interest" description="Disordered" evidence="3">
    <location>
        <begin position="211"/>
        <end position="259"/>
    </location>
</feature>
<evidence type="ECO:0000256" key="3">
    <source>
        <dbReference type="SAM" id="MobiDB-lite"/>
    </source>
</evidence>
<evidence type="ECO:0000256" key="1">
    <source>
        <dbReference type="ARBA" id="ARBA00022679"/>
    </source>
</evidence>
<reference evidence="5 6" key="1">
    <citation type="submission" date="2018-11" db="EMBL/GenBank/DDBJ databases">
        <title>Sequencing the genomes of 1000 actinobacteria strains.</title>
        <authorList>
            <person name="Klenk H.-P."/>
        </authorList>
    </citation>
    <scope>NUCLEOTIDE SEQUENCE [LARGE SCALE GENOMIC DNA]</scope>
    <source>
        <strain evidence="5 6">DSM 14418</strain>
    </source>
</reference>
<protein>
    <submittedName>
        <fullName evidence="5">CDP-alcohol phosphatidyltransferase-like enzyme</fullName>
    </submittedName>
</protein>
<feature type="compositionally biased region" description="Low complexity" evidence="3">
    <location>
        <begin position="214"/>
        <end position="253"/>
    </location>
</feature>